<gene>
    <name evidence="1" type="ORF">BECKH772B_GA0070898_1009510</name>
</gene>
<evidence type="ECO:0000313" key="1">
    <source>
        <dbReference type="EMBL" id="VFJ96653.1"/>
    </source>
</evidence>
<name>A0A450UVT9_9GAMM</name>
<dbReference type="EMBL" id="CAADFI010000095">
    <property type="protein sequence ID" value="VFJ96653.1"/>
    <property type="molecule type" value="Genomic_DNA"/>
</dbReference>
<accession>A0A450UVT9</accession>
<organism evidence="1">
    <name type="scientific">Candidatus Kentrum eta</name>
    <dbReference type="NCBI Taxonomy" id="2126337"/>
    <lineage>
        <taxon>Bacteria</taxon>
        <taxon>Pseudomonadati</taxon>
        <taxon>Pseudomonadota</taxon>
        <taxon>Gammaproteobacteria</taxon>
        <taxon>Candidatus Kentrum</taxon>
    </lineage>
</organism>
<proteinExistence type="predicted"/>
<reference evidence="1" key="1">
    <citation type="submission" date="2019-02" db="EMBL/GenBank/DDBJ databases">
        <authorList>
            <person name="Gruber-Vodicka R. H."/>
            <person name="Seah K. B. B."/>
        </authorList>
    </citation>
    <scope>NUCLEOTIDE SEQUENCE</scope>
    <source>
        <strain evidence="1">BECK_SA2B20</strain>
    </source>
</reference>
<protein>
    <submittedName>
        <fullName evidence="1">Uncharacterized protein</fullName>
    </submittedName>
</protein>
<dbReference type="AlphaFoldDB" id="A0A450UVT9"/>
<sequence>MHPFGSGFAGLVSYRRNFEQSDQKILVGLLGSGCIGLGRNMGTVTLNYKSAGLNRRAYGMVAASPEMPSSQHHRYRIAHSPSPALLMAGSFVLNRRERVRLHGIAFIRLYFIGPLKV</sequence>